<organism evidence="1 2">
    <name type="scientific">Solidesulfovibrio carbinolicus</name>
    <dbReference type="NCBI Taxonomy" id="296842"/>
    <lineage>
        <taxon>Bacteria</taxon>
        <taxon>Pseudomonadati</taxon>
        <taxon>Thermodesulfobacteriota</taxon>
        <taxon>Desulfovibrionia</taxon>
        <taxon>Desulfovibrionales</taxon>
        <taxon>Desulfovibrionaceae</taxon>
        <taxon>Solidesulfovibrio</taxon>
    </lineage>
</organism>
<dbReference type="RefSeq" id="WP_129351811.1">
    <property type="nucleotide sequence ID" value="NZ_CP026538.1"/>
</dbReference>
<dbReference type="PANTHER" id="PTHR35866:SF1">
    <property type="entry name" value="YKGJ FAMILY CYSTEINE CLUSTER PROTEIN"/>
    <property type="match status" value="1"/>
</dbReference>
<dbReference type="Proteomes" id="UP000293296">
    <property type="component" value="Chromosome"/>
</dbReference>
<gene>
    <name evidence="1" type="ORF">C3Y92_08845</name>
</gene>
<reference evidence="1 2" key="1">
    <citation type="submission" date="2018-02" db="EMBL/GenBank/DDBJ databases">
        <title>Genome sequence of Desulfovibrio carbinolicus DSM 3852.</title>
        <authorList>
            <person name="Wilbanks E."/>
            <person name="Skennerton C.T."/>
            <person name="Orphan V.J."/>
        </authorList>
    </citation>
    <scope>NUCLEOTIDE SEQUENCE [LARGE SCALE GENOMIC DNA]</scope>
    <source>
        <strain evidence="1 2">DSM 3852</strain>
    </source>
</reference>
<accession>A0A4P6HKY8</accession>
<dbReference type="OrthoDB" id="9810361at2"/>
<dbReference type="Pfam" id="PF03692">
    <property type="entry name" value="CxxCxxCC"/>
    <property type="match status" value="1"/>
</dbReference>
<keyword evidence="2" id="KW-1185">Reference proteome</keyword>
<evidence type="ECO:0000313" key="1">
    <source>
        <dbReference type="EMBL" id="QAZ67326.1"/>
    </source>
</evidence>
<sequence>MKDLNEALAENEADATEAFLKSLPELTAGETFRFACHPEVPCFNACCSDLTLMLTPYDALRLRRALGVTPVDFMNHFARRFEAPDTGFPMLHLKMREERAKRCPFVSPEGCKVYGDRPGACRTYPLGRATKLDDDGGVIEQFFIVQEPHCRGFEESRDWSSDKWLTDQDLAVYNRFNDRYMFLMALTRGKGVGLSPKQIQMVWLAQYLPDEFRELIGKMGIFNLVEIDAKRQARIMADEEATLEFGLDWLELVFFGRQERLRRKRHDI</sequence>
<dbReference type="EMBL" id="CP026538">
    <property type="protein sequence ID" value="QAZ67326.1"/>
    <property type="molecule type" value="Genomic_DNA"/>
</dbReference>
<dbReference type="PANTHER" id="PTHR35866">
    <property type="entry name" value="PUTATIVE-RELATED"/>
    <property type="match status" value="1"/>
</dbReference>
<dbReference type="KEGG" id="dcb:C3Y92_08845"/>
<dbReference type="InterPro" id="IPR005358">
    <property type="entry name" value="Puta_zinc/iron-chelating_dom"/>
</dbReference>
<protein>
    <submittedName>
        <fullName evidence="1">YkgJ family cysteine cluster protein</fullName>
    </submittedName>
</protein>
<evidence type="ECO:0000313" key="2">
    <source>
        <dbReference type="Proteomes" id="UP000293296"/>
    </source>
</evidence>
<proteinExistence type="predicted"/>
<dbReference type="AlphaFoldDB" id="A0A4P6HKY8"/>
<name>A0A4P6HKY8_9BACT</name>